<accession>A0ABQ1S306</accession>
<dbReference type="InterPro" id="IPR023296">
    <property type="entry name" value="Glyco_hydro_beta-prop_sf"/>
</dbReference>
<evidence type="ECO:0000256" key="3">
    <source>
        <dbReference type="ARBA" id="ARBA00022801"/>
    </source>
</evidence>
<sequence>MNPETEHETLRAATTSDPLRPSYHFTAPAGWLNDPNGSAQRDGDFHLFYQYNPVAAVHNRIQWGHAVSRDLMRWEDRPIALRPEHGGPDADGCWSGVLVDDCGRPVIIYSGHSNALSTQTACLAYGDLALDHWRKEPANPVIAAPPAGYDVTAFRDHCVWRENDVWRQLIGSGIRDVGGCAFLYESHDLVTWRELGPLVIGDAGALPEEDPAWAGTMWECVDFFRFRPDGTSASPDAASGDPHVLIFSAWHEEVTRHPLVARGRYHDDRFEIEAFQRLDLGGRHAYAPQTFADQSGRRVLWAWMQEARSIERQRVAGWSGAMILPRRLWLDAAGVLRQEPVAEAESLRAEPLSWQEDGTAAVSSGVQTEVSLTVELSPTSAVRFSAFSTGDSGENTCVELGRSAEGQLRLVLDRSHSSLDSDLDLSGHEGELPSAKNPITMRILLDRSSIEVFADGIALTSRVYPARGDATGIRVEAVGEAVVRKLRGWHLAGVEQAERV</sequence>
<evidence type="ECO:0000256" key="6">
    <source>
        <dbReference type="SAM" id="MobiDB-lite"/>
    </source>
</evidence>
<dbReference type="Gene3D" id="2.60.120.560">
    <property type="entry name" value="Exo-inulinase, domain 1"/>
    <property type="match status" value="1"/>
</dbReference>
<dbReference type="Gene3D" id="2.115.10.20">
    <property type="entry name" value="Glycosyl hydrolase domain, family 43"/>
    <property type="match status" value="1"/>
</dbReference>
<dbReference type="InterPro" id="IPR051214">
    <property type="entry name" value="GH32_Enzymes"/>
</dbReference>
<dbReference type="SUPFAM" id="SSF49899">
    <property type="entry name" value="Concanavalin A-like lectins/glucanases"/>
    <property type="match status" value="1"/>
</dbReference>
<dbReference type="EC" id="3.2.1.26" evidence="2"/>
<evidence type="ECO:0000256" key="5">
    <source>
        <dbReference type="RuleBase" id="RU362110"/>
    </source>
</evidence>
<feature type="domain" description="Glycosyl hydrolase family 32 C-terminal" evidence="8">
    <location>
        <begin position="359"/>
        <end position="489"/>
    </location>
</feature>
<feature type="region of interest" description="Disordered" evidence="6">
    <location>
        <begin position="1"/>
        <end position="21"/>
    </location>
</feature>
<evidence type="ECO:0000259" key="8">
    <source>
        <dbReference type="Pfam" id="PF08244"/>
    </source>
</evidence>
<name>A0ABQ1S306_9MICO</name>
<reference evidence="10" key="1">
    <citation type="journal article" date="2019" name="Int. J. Syst. Evol. Microbiol.">
        <title>The Global Catalogue of Microorganisms (GCM) 10K type strain sequencing project: providing services to taxonomists for standard genome sequencing and annotation.</title>
        <authorList>
            <consortium name="The Broad Institute Genomics Platform"/>
            <consortium name="The Broad Institute Genome Sequencing Center for Infectious Disease"/>
            <person name="Wu L."/>
            <person name="Ma J."/>
        </authorList>
    </citation>
    <scope>NUCLEOTIDE SEQUENCE [LARGE SCALE GENOMIC DNA]</scope>
    <source>
        <strain evidence="10">CCM 7640</strain>
    </source>
</reference>
<dbReference type="CDD" id="cd08996">
    <property type="entry name" value="GH32_FFase"/>
    <property type="match status" value="1"/>
</dbReference>
<feature type="domain" description="Glycosyl hydrolase family 32 N-terminal" evidence="7">
    <location>
        <begin position="24"/>
        <end position="340"/>
    </location>
</feature>
<dbReference type="RefSeq" id="WP_188437994.1">
    <property type="nucleotide sequence ID" value="NZ_BMCM01000007.1"/>
</dbReference>
<keyword evidence="4 5" id="KW-0326">Glycosidase</keyword>
<dbReference type="InterPro" id="IPR001362">
    <property type="entry name" value="Glyco_hydro_32"/>
</dbReference>
<dbReference type="InterPro" id="IPR013320">
    <property type="entry name" value="ConA-like_dom_sf"/>
</dbReference>
<comment type="similarity">
    <text evidence="1 5">Belongs to the glycosyl hydrolase 32 family.</text>
</comment>
<gene>
    <name evidence="9" type="ORF">GCM10007269_34670</name>
</gene>
<dbReference type="Pfam" id="PF08244">
    <property type="entry name" value="Glyco_hydro_32C"/>
    <property type="match status" value="1"/>
</dbReference>
<dbReference type="Proteomes" id="UP000629365">
    <property type="component" value="Unassembled WGS sequence"/>
</dbReference>
<evidence type="ECO:0000256" key="2">
    <source>
        <dbReference type="ARBA" id="ARBA00012758"/>
    </source>
</evidence>
<feature type="compositionally biased region" description="Basic and acidic residues" evidence="6">
    <location>
        <begin position="1"/>
        <end position="10"/>
    </location>
</feature>
<keyword evidence="10" id="KW-1185">Reference proteome</keyword>
<evidence type="ECO:0000256" key="4">
    <source>
        <dbReference type="ARBA" id="ARBA00023295"/>
    </source>
</evidence>
<dbReference type="PANTHER" id="PTHR43101">
    <property type="entry name" value="BETA-FRUCTOSIDASE"/>
    <property type="match status" value="1"/>
</dbReference>
<dbReference type="GO" id="GO:0016787">
    <property type="term" value="F:hydrolase activity"/>
    <property type="evidence" value="ECO:0007669"/>
    <property type="project" value="UniProtKB-KW"/>
</dbReference>
<keyword evidence="3 5" id="KW-0378">Hydrolase</keyword>
<organism evidence="9 10">
    <name type="scientific">Microbacterium murale</name>
    <dbReference type="NCBI Taxonomy" id="1081040"/>
    <lineage>
        <taxon>Bacteria</taxon>
        <taxon>Bacillati</taxon>
        <taxon>Actinomycetota</taxon>
        <taxon>Actinomycetes</taxon>
        <taxon>Micrococcales</taxon>
        <taxon>Microbacteriaceae</taxon>
        <taxon>Microbacterium</taxon>
    </lineage>
</organism>
<dbReference type="SUPFAM" id="SSF75005">
    <property type="entry name" value="Arabinanase/levansucrase/invertase"/>
    <property type="match status" value="1"/>
</dbReference>
<evidence type="ECO:0000313" key="10">
    <source>
        <dbReference type="Proteomes" id="UP000629365"/>
    </source>
</evidence>
<proteinExistence type="inferred from homology"/>
<evidence type="ECO:0000313" key="9">
    <source>
        <dbReference type="EMBL" id="GGD89073.1"/>
    </source>
</evidence>
<comment type="caution">
    <text evidence="9">The sequence shown here is derived from an EMBL/GenBank/DDBJ whole genome shotgun (WGS) entry which is preliminary data.</text>
</comment>
<evidence type="ECO:0000256" key="1">
    <source>
        <dbReference type="ARBA" id="ARBA00009902"/>
    </source>
</evidence>
<dbReference type="EMBL" id="BMCM01000007">
    <property type="protein sequence ID" value="GGD89073.1"/>
    <property type="molecule type" value="Genomic_DNA"/>
</dbReference>
<dbReference type="InterPro" id="IPR013148">
    <property type="entry name" value="Glyco_hydro_32_N"/>
</dbReference>
<dbReference type="PANTHER" id="PTHR43101:SF1">
    <property type="entry name" value="BETA-FRUCTOSIDASE"/>
    <property type="match status" value="1"/>
</dbReference>
<dbReference type="SMART" id="SM00640">
    <property type="entry name" value="Glyco_32"/>
    <property type="match status" value="1"/>
</dbReference>
<protein>
    <recommendedName>
        <fullName evidence="2">beta-fructofuranosidase</fullName>
        <ecNumber evidence="2">3.2.1.26</ecNumber>
    </recommendedName>
</protein>
<evidence type="ECO:0000259" key="7">
    <source>
        <dbReference type="Pfam" id="PF00251"/>
    </source>
</evidence>
<dbReference type="Pfam" id="PF00251">
    <property type="entry name" value="Glyco_hydro_32N"/>
    <property type="match status" value="1"/>
</dbReference>
<dbReference type="InterPro" id="IPR013189">
    <property type="entry name" value="Glyco_hydro_32_C"/>
</dbReference>